<dbReference type="PANTHER" id="PTHR48094">
    <property type="entry name" value="PROTEIN/NUCLEIC ACID DEGLYCASE DJ-1-RELATED"/>
    <property type="match status" value="1"/>
</dbReference>
<comment type="similarity">
    <text evidence="3">Belongs to the peptidase C56 family. HSP31-like subfamily.</text>
</comment>
<evidence type="ECO:0000256" key="1">
    <source>
        <dbReference type="ARBA" id="ARBA00023016"/>
    </source>
</evidence>
<evidence type="ECO:0000256" key="4">
    <source>
        <dbReference type="SAM" id="MobiDB-lite"/>
    </source>
</evidence>
<keyword evidence="1" id="KW-0346">Stress response</keyword>
<evidence type="ECO:0000259" key="5">
    <source>
        <dbReference type="Pfam" id="PF01965"/>
    </source>
</evidence>
<protein>
    <submittedName>
        <fullName evidence="6">Type 1 glutamine amidotransferase domain-containing protein</fullName>
    </submittedName>
</protein>
<dbReference type="InterPro" id="IPR002818">
    <property type="entry name" value="DJ-1/PfpI"/>
</dbReference>
<evidence type="ECO:0000256" key="2">
    <source>
        <dbReference type="ARBA" id="ARBA00023239"/>
    </source>
</evidence>
<accession>A0A5C6X5N4</accession>
<organism evidence="6 7">
    <name type="scientific">Lujinxingia vulgaris</name>
    <dbReference type="NCBI Taxonomy" id="2600176"/>
    <lineage>
        <taxon>Bacteria</taxon>
        <taxon>Deltaproteobacteria</taxon>
        <taxon>Bradymonadales</taxon>
        <taxon>Lujinxingiaceae</taxon>
        <taxon>Lujinxingia</taxon>
    </lineage>
</organism>
<dbReference type="InterPro" id="IPR029062">
    <property type="entry name" value="Class_I_gatase-like"/>
</dbReference>
<reference evidence="6 7" key="1">
    <citation type="submission" date="2019-08" db="EMBL/GenBank/DDBJ databases">
        <title>Bradymonadales sp. TMQ2.</title>
        <authorList>
            <person name="Liang Q."/>
        </authorList>
    </citation>
    <scope>NUCLEOTIDE SEQUENCE [LARGE SCALE GENOMIC DNA]</scope>
    <source>
        <strain evidence="6 7">TMQ2</strain>
    </source>
</reference>
<evidence type="ECO:0000256" key="3">
    <source>
        <dbReference type="ARBA" id="ARBA00038493"/>
    </source>
</evidence>
<feature type="compositionally biased region" description="Polar residues" evidence="4">
    <location>
        <begin position="1"/>
        <end position="24"/>
    </location>
</feature>
<dbReference type="Pfam" id="PF01965">
    <property type="entry name" value="DJ-1_PfpI"/>
    <property type="match status" value="1"/>
</dbReference>
<proteinExistence type="inferred from homology"/>
<feature type="domain" description="DJ-1/PfpI" evidence="5">
    <location>
        <begin position="55"/>
        <end position="251"/>
    </location>
</feature>
<keyword evidence="2" id="KW-0456">Lyase</keyword>
<dbReference type="OrthoDB" id="9792284at2"/>
<dbReference type="InterPro" id="IPR050325">
    <property type="entry name" value="Prot/Nucl_acid_deglycase"/>
</dbReference>
<name>A0A5C6X5N4_9DELT</name>
<dbReference type="EMBL" id="VOSL01000055">
    <property type="protein sequence ID" value="TXD34367.1"/>
    <property type="molecule type" value="Genomic_DNA"/>
</dbReference>
<dbReference type="GO" id="GO:0005737">
    <property type="term" value="C:cytoplasm"/>
    <property type="evidence" value="ECO:0007669"/>
    <property type="project" value="TreeGrafter"/>
</dbReference>
<dbReference type="AlphaFoldDB" id="A0A5C6X5N4"/>
<evidence type="ECO:0000313" key="6">
    <source>
        <dbReference type="EMBL" id="TXD34367.1"/>
    </source>
</evidence>
<gene>
    <name evidence="6" type="ORF">FRC96_14030</name>
</gene>
<keyword evidence="6" id="KW-0315">Glutamine amidotransferase</keyword>
<dbReference type="Gene3D" id="3.40.50.880">
    <property type="match status" value="1"/>
</dbReference>
<dbReference type="GO" id="GO:0016740">
    <property type="term" value="F:transferase activity"/>
    <property type="evidence" value="ECO:0007669"/>
    <property type="project" value="UniProtKB-KW"/>
</dbReference>
<evidence type="ECO:0000313" key="7">
    <source>
        <dbReference type="Proteomes" id="UP000321046"/>
    </source>
</evidence>
<keyword evidence="6" id="KW-0808">Transferase</keyword>
<dbReference type="GO" id="GO:0019172">
    <property type="term" value="F:glyoxalase III activity"/>
    <property type="evidence" value="ECO:0007669"/>
    <property type="project" value="TreeGrafter"/>
</dbReference>
<sequence>MFTACATGSSTETQATDTSATPSEEASEQNEGKILFVLTNHTVLGDTGTSTGYYLSEVTHPWSVLSEAGYSIDVASPQGGPVTADPKSLDMDDPINAAFWENEAWRSRLQTTLAIDQVDPEHYQAIFFAGGHGTMWDFADNAAMQELTARIWEAGGAVAAVCHGPAALLNVKLSNGQWLVAGREVTGFTDAEERAVELEEVVPFLLERELRERGATFDGADNFQENVVVDGRLLTGQNPASATGVGQAIVEALNSEEIAADDSP</sequence>
<dbReference type="GO" id="GO:0019243">
    <property type="term" value="P:methylglyoxal catabolic process to D-lactate via S-lactoyl-glutathione"/>
    <property type="evidence" value="ECO:0007669"/>
    <property type="project" value="TreeGrafter"/>
</dbReference>
<comment type="caution">
    <text evidence="6">The sequence shown here is derived from an EMBL/GenBank/DDBJ whole genome shotgun (WGS) entry which is preliminary data.</text>
</comment>
<dbReference type="PANTHER" id="PTHR48094:SF11">
    <property type="entry name" value="GLUTATHIONE-INDEPENDENT GLYOXALASE HSP31-RELATED"/>
    <property type="match status" value="1"/>
</dbReference>
<feature type="region of interest" description="Disordered" evidence="4">
    <location>
        <begin position="1"/>
        <end position="31"/>
    </location>
</feature>
<dbReference type="SUPFAM" id="SSF52317">
    <property type="entry name" value="Class I glutamine amidotransferase-like"/>
    <property type="match status" value="1"/>
</dbReference>
<dbReference type="Proteomes" id="UP000321046">
    <property type="component" value="Unassembled WGS sequence"/>
</dbReference>
<dbReference type="CDD" id="cd03141">
    <property type="entry name" value="GATase1_Hsp31_like"/>
    <property type="match status" value="1"/>
</dbReference>